<organism evidence="1 2">
    <name type="scientific">Mycena pura</name>
    <dbReference type="NCBI Taxonomy" id="153505"/>
    <lineage>
        <taxon>Eukaryota</taxon>
        <taxon>Fungi</taxon>
        <taxon>Dikarya</taxon>
        <taxon>Basidiomycota</taxon>
        <taxon>Agaricomycotina</taxon>
        <taxon>Agaricomycetes</taxon>
        <taxon>Agaricomycetidae</taxon>
        <taxon>Agaricales</taxon>
        <taxon>Marasmiineae</taxon>
        <taxon>Mycenaceae</taxon>
        <taxon>Mycena</taxon>
    </lineage>
</organism>
<evidence type="ECO:0000313" key="1">
    <source>
        <dbReference type="EMBL" id="KAJ7206075.1"/>
    </source>
</evidence>
<keyword evidence="2" id="KW-1185">Reference proteome</keyword>
<dbReference type="EMBL" id="JARJCW010000041">
    <property type="protein sequence ID" value="KAJ7206075.1"/>
    <property type="molecule type" value="Genomic_DNA"/>
</dbReference>
<sequence length="241" mass="26578">MEALQLLQDCYRTATCLLHVNIEPLWTPPPWLGHYGQYGAPIVLGSTREQIPELLMLADSLRDIERGILFPATQLCPSLTAGFKHINETLRVQLEIAHNNLNMRSAVEIVTTTLKERSLNLSDRTSGVQPTINDIVAGRFDARGIRFQDAEGAVFARLTAQGGIQSQDVAHALKTLYHELSKTRHRGVSKILTVRDGEQPLAEAIAALSLILFARRLYGSSFNACFMDEAGITILTLSDLG</sequence>
<comment type="caution">
    <text evidence="1">The sequence shown here is derived from an EMBL/GenBank/DDBJ whole genome shotgun (WGS) entry which is preliminary data.</text>
</comment>
<accession>A0AAD6VCM0</accession>
<proteinExistence type="predicted"/>
<gene>
    <name evidence="1" type="ORF">GGX14DRAFT_397339</name>
</gene>
<dbReference type="AlphaFoldDB" id="A0AAD6VCM0"/>
<dbReference type="Proteomes" id="UP001219525">
    <property type="component" value="Unassembled WGS sequence"/>
</dbReference>
<reference evidence="1" key="1">
    <citation type="submission" date="2023-03" db="EMBL/GenBank/DDBJ databases">
        <title>Massive genome expansion in bonnet fungi (Mycena s.s.) driven by repeated elements and novel gene families across ecological guilds.</title>
        <authorList>
            <consortium name="Lawrence Berkeley National Laboratory"/>
            <person name="Harder C.B."/>
            <person name="Miyauchi S."/>
            <person name="Viragh M."/>
            <person name="Kuo A."/>
            <person name="Thoen E."/>
            <person name="Andreopoulos B."/>
            <person name="Lu D."/>
            <person name="Skrede I."/>
            <person name="Drula E."/>
            <person name="Henrissat B."/>
            <person name="Morin E."/>
            <person name="Kohler A."/>
            <person name="Barry K."/>
            <person name="LaButti K."/>
            <person name="Morin E."/>
            <person name="Salamov A."/>
            <person name="Lipzen A."/>
            <person name="Mereny Z."/>
            <person name="Hegedus B."/>
            <person name="Baldrian P."/>
            <person name="Stursova M."/>
            <person name="Weitz H."/>
            <person name="Taylor A."/>
            <person name="Grigoriev I.V."/>
            <person name="Nagy L.G."/>
            <person name="Martin F."/>
            <person name="Kauserud H."/>
        </authorList>
    </citation>
    <scope>NUCLEOTIDE SEQUENCE</scope>
    <source>
        <strain evidence="1">9144</strain>
    </source>
</reference>
<protein>
    <submittedName>
        <fullName evidence="1">Uncharacterized protein</fullName>
    </submittedName>
</protein>
<name>A0AAD6VCM0_9AGAR</name>
<evidence type="ECO:0000313" key="2">
    <source>
        <dbReference type="Proteomes" id="UP001219525"/>
    </source>
</evidence>